<evidence type="ECO:0000256" key="3">
    <source>
        <dbReference type="ARBA" id="ARBA00023125"/>
    </source>
</evidence>
<reference evidence="8" key="1">
    <citation type="submission" date="2018-09" db="EMBL/GenBank/DDBJ databases">
        <title>Transcriptome sequencing and physiological analysis of Pohlia nutans under salt stress reveal the important roles of ROS-scavenging system.</title>
        <authorList>
            <person name="Zhang W."/>
            <person name="Liu S."/>
            <person name="Li C."/>
            <person name="Zhang P."/>
            <person name="Zhang P."/>
        </authorList>
    </citation>
    <scope>NUCLEOTIDE SEQUENCE</scope>
    <source>
        <strain evidence="8">Antarctic Moss No.L</strain>
    </source>
</reference>
<dbReference type="GO" id="GO:0046983">
    <property type="term" value="F:protein dimerization activity"/>
    <property type="evidence" value="ECO:0007669"/>
    <property type="project" value="InterPro"/>
</dbReference>
<dbReference type="PANTHER" id="PTHR16223:SF125">
    <property type="entry name" value="OS08G0506700 PROTEIN"/>
    <property type="match status" value="1"/>
</dbReference>
<dbReference type="InterPro" id="IPR036638">
    <property type="entry name" value="HLH_DNA-bd_sf"/>
</dbReference>
<evidence type="ECO:0000259" key="7">
    <source>
        <dbReference type="PROSITE" id="PS50888"/>
    </source>
</evidence>
<feature type="compositionally biased region" description="Polar residues" evidence="6">
    <location>
        <begin position="300"/>
        <end position="318"/>
    </location>
</feature>
<keyword evidence="5" id="KW-0539">Nucleus</keyword>
<evidence type="ECO:0000313" key="8">
    <source>
        <dbReference type="EMBL" id="QCF46601.1"/>
    </source>
</evidence>
<proteinExistence type="evidence at transcript level"/>
<dbReference type="GO" id="GO:0000981">
    <property type="term" value="F:DNA-binding transcription factor activity, RNA polymerase II-specific"/>
    <property type="evidence" value="ECO:0007669"/>
    <property type="project" value="TreeGrafter"/>
</dbReference>
<dbReference type="FunFam" id="4.10.280.10:FF:000021">
    <property type="entry name" value="Transcription factor bHLH130 family"/>
    <property type="match status" value="1"/>
</dbReference>
<feature type="compositionally biased region" description="Basic and acidic residues" evidence="6">
    <location>
        <begin position="255"/>
        <end position="264"/>
    </location>
</feature>
<dbReference type="SMART" id="SM00353">
    <property type="entry name" value="HLH"/>
    <property type="match status" value="1"/>
</dbReference>
<comment type="subcellular location">
    <subcellularLocation>
        <location evidence="1">Nucleus</location>
    </subcellularLocation>
</comment>
<dbReference type="InterPro" id="IPR045843">
    <property type="entry name" value="IND-like"/>
</dbReference>
<keyword evidence="4" id="KW-0804">Transcription</keyword>
<feature type="region of interest" description="Disordered" evidence="6">
    <location>
        <begin position="422"/>
        <end position="445"/>
    </location>
</feature>
<gene>
    <name evidence="8" type="primary">bHLH130</name>
</gene>
<protein>
    <submittedName>
        <fullName evidence="8">Transcription factor bHLH130</fullName>
    </submittedName>
</protein>
<dbReference type="PANTHER" id="PTHR16223">
    <property type="entry name" value="TRANSCRIPTION FACTOR BHLH83-RELATED"/>
    <property type="match status" value="1"/>
</dbReference>
<accession>A0A4D6QIB0</accession>
<dbReference type="Gene3D" id="4.10.280.10">
    <property type="entry name" value="Helix-loop-helix DNA-binding domain"/>
    <property type="match status" value="1"/>
</dbReference>
<name>A0A4D6QIB0_9BRYO</name>
<feature type="compositionally biased region" description="Low complexity" evidence="6">
    <location>
        <begin position="434"/>
        <end position="445"/>
    </location>
</feature>
<dbReference type="SUPFAM" id="SSF47459">
    <property type="entry name" value="HLH, helix-loop-helix DNA-binding domain"/>
    <property type="match status" value="1"/>
</dbReference>
<evidence type="ECO:0000256" key="5">
    <source>
        <dbReference type="ARBA" id="ARBA00023242"/>
    </source>
</evidence>
<dbReference type="EMBL" id="MH925251">
    <property type="protein sequence ID" value="QCF46601.1"/>
    <property type="molecule type" value="mRNA"/>
</dbReference>
<feature type="region of interest" description="Disordered" evidence="6">
    <location>
        <begin position="284"/>
        <end position="360"/>
    </location>
</feature>
<evidence type="ECO:0000256" key="1">
    <source>
        <dbReference type="ARBA" id="ARBA00004123"/>
    </source>
</evidence>
<feature type="domain" description="BHLH" evidence="7">
    <location>
        <begin position="357"/>
        <end position="407"/>
    </location>
</feature>
<keyword evidence="2" id="KW-0805">Transcription regulation</keyword>
<feature type="region of interest" description="Disordered" evidence="6">
    <location>
        <begin position="215"/>
        <end position="267"/>
    </location>
</feature>
<dbReference type="GO" id="GO:0005634">
    <property type="term" value="C:nucleus"/>
    <property type="evidence" value="ECO:0007669"/>
    <property type="project" value="UniProtKB-SubCell"/>
</dbReference>
<keyword evidence="3" id="KW-0238">DNA-binding</keyword>
<dbReference type="Pfam" id="PF00010">
    <property type="entry name" value="HLH"/>
    <property type="match status" value="1"/>
</dbReference>
<evidence type="ECO:0000256" key="6">
    <source>
        <dbReference type="SAM" id="MobiDB-lite"/>
    </source>
</evidence>
<sequence>MCAEGMAVMDGAMMQQSQRATSQPPYSSGTGAVDEEISAMLNTNLAHIRQASLNGVIAPAGEQQQYPYHQLYPGAFAAARPRPPVSSSPPQQRPAFNMEEKYMLEAKPEILDATTTRGAAYRAVYEDAPGSSMLHRYHSAPASTFLTEISEGHHGVMSMYHEGPGLTPITENMDMERMGSNNFTSGEYEHYMAPENDFGRRAAFPASLRKEEAMPDTFGTSRNGTLMRQTSMPSVGLGQLHGSRMAENNNGSEKSSSRNSDDTNHLINGYTASMYSQEDFLWKSPTSPAKRHRRIEGELSETSSGSADGSTYQNNNHQLVRHLSLPNSGSTGMEDTREDNSNSFGTVPMRTRAKRGCATHPRSIAERVRRTKISERMKRLQDLVPDMDKQTNTSDMLDETVEYVKSLQQKVQELNETVAQLKAAAAAQHERQQHQQQQQTSNRAQ</sequence>
<dbReference type="AlphaFoldDB" id="A0A4D6QIB0"/>
<evidence type="ECO:0000256" key="2">
    <source>
        <dbReference type="ARBA" id="ARBA00023015"/>
    </source>
</evidence>
<dbReference type="InterPro" id="IPR011598">
    <property type="entry name" value="bHLH_dom"/>
</dbReference>
<dbReference type="GO" id="GO:0000978">
    <property type="term" value="F:RNA polymerase II cis-regulatory region sequence-specific DNA binding"/>
    <property type="evidence" value="ECO:0007669"/>
    <property type="project" value="TreeGrafter"/>
</dbReference>
<dbReference type="PROSITE" id="PS50888">
    <property type="entry name" value="BHLH"/>
    <property type="match status" value="1"/>
</dbReference>
<evidence type="ECO:0000256" key="4">
    <source>
        <dbReference type="ARBA" id="ARBA00023163"/>
    </source>
</evidence>
<feature type="compositionally biased region" description="Polar residues" evidence="6">
    <location>
        <begin position="218"/>
        <end position="233"/>
    </location>
</feature>
<organism evidence="8">
    <name type="scientific">Pohlia nutans</name>
    <dbReference type="NCBI Taxonomy" id="140635"/>
    <lineage>
        <taxon>Eukaryota</taxon>
        <taxon>Viridiplantae</taxon>
        <taxon>Streptophyta</taxon>
        <taxon>Embryophyta</taxon>
        <taxon>Bryophyta</taxon>
        <taxon>Bryophytina</taxon>
        <taxon>Bryopsida</taxon>
        <taxon>Bryidae</taxon>
        <taxon>Bryanae</taxon>
        <taxon>Bryales</taxon>
        <taxon>Mniaceae</taxon>
        <taxon>Pohlia</taxon>
    </lineage>
</organism>